<dbReference type="InterPro" id="IPR016040">
    <property type="entry name" value="NAD(P)-bd_dom"/>
</dbReference>
<dbReference type="PRINTS" id="PR01713">
    <property type="entry name" value="NUCEPIMERASE"/>
</dbReference>
<name>A0A918WPF6_9BACT</name>
<comment type="caution">
    <text evidence="3">The sequence shown here is derived from an EMBL/GenBank/DDBJ whole genome shotgun (WGS) entry which is preliminary data.</text>
</comment>
<dbReference type="Pfam" id="PF16363">
    <property type="entry name" value="GDP_Man_Dehyd"/>
    <property type="match status" value="1"/>
</dbReference>
<proteinExistence type="predicted"/>
<dbReference type="Proteomes" id="UP000644507">
    <property type="component" value="Unassembled WGS sequence"/>
</dbReference>
<evidence type="ECO:0000313" key="4">
    <source>
        <dbReference type="Proteomes" id="UP000644507"/>
    </source>
</evidence>
<reference evidence="3" key="1">
    <citation type="journal article" date="2014" name="Int. J. Syst. Evol. Microbiol.">
        <title>Complete genome sequence of Corynebacterium casei LMG S-19264T (=DSM 44701T), isolated from a smear-ripened cheese.</title>
        <authorList>
            <consortium name="US DOE Joint Genome Institute (JGI-PGF)"/>
            <person name="Walter F."/>
            <person name="Albersmeier A."/>
            <person name="Kalinowski J."/>
            <person name="Ruckert C."/>
        </authorList>
    </citation>
    <scope>NUCLEOTIDE SEQUENCE</scope>
    <source>
        <strain evidence="3">KCTC 12988</strain>
    </source>
</reference>
<dbReference type="SUPFAM" id="SSF51735">
    <property type="entry name" value="NAD(P)-binding Rossmann-fold domains"/>
    <property type="match status" value="1"/>
</dbReference>
<accession>A0A918WPF6</accession>
<keyword evidence="4" id="KW-1185">Reference proteome</keyword>
<organism evidence="3 4">
    <name type="scientific">Roseibacillus persicicus</name>
    <dbReference type="NCBI Taxonomy" id="454148"/>
    <lineage>
        <taxon>Bacteria</taxon>
        <taxon>Pseudomonadati</taxon>
        <taxon>Verrucomicrobiota</taxon>
        <taxon>Verrucomicrobiia</taxon>
        <taxon>Verrucomicrobiales</taxon>
        <taxon>Verrucomicrobiaceae</taxon>
        <taxon>Roseibacillus</taxon>
    </lineage>
</organism>
<sequence>MEDGIRGTKFRNGTLILEARLLTLSLLKAKNILITGGAGFIGSHLAELLVSEGHRVTILDDFNDYYDPANKEANLLRFQEKVEVIRADIRDAVAVERAFAGGHFDSVVHLAARAGVRPSISDPKLYVTTNIDGTFNLLDACRYHKVPQFIFASSSSVYGVNEKVPFAETDALTRTISPYAATKLACEQICSNYSHLFGIRIMCLRFFTVYGPRQRPDLAINKFTKRILAGEPIQRYGDGSSRRDYTFISDIVAGIRASLTYEKSDFEIVNLGGSHTTTLSELIETLEDVIGKKAIIEQLPDQPGDVPQTSADVSKAKEIWNWEPQVSLQEGLTQYVEWFRDRGR</sequence>
<dbReference type="InterPro" id="IPR036291">
    <property type="entry name" value="NAD(P)-bd_dom_sf"/>
</dbReference>
<gene>
    <name evidence="3" type="ORF">GCM10007100_36460</name>
</gene>
<dbReference type="AlphaFoldDB" id="A0A918WPF6"/>
<feature type="domain" description="Rhodanese" evidence="2">
    <location>
        <begin position="17"/>
        <end position="71"/>
    </location>
</feature>
<evidence type="ECO:0000256" key="1">
    <source>
        <dbReference type="ARBA" id="ARBA00023027"/>
    </source>
</evidence>
<evidence type="ECO:0000313" key="3">
    <source>
        <dbReference type="EMBL" id="GHC65402.1"/>
    </source>
</evidence>
<evidence type="ECO:0000259" key="2">
    <source>
        <dbReference type="PROSITE" id="PS50206"/>
    </source>
</evidence>
<dbReference type="Gene3D" id="3.40.50.720">
    <property type="entry name" value="NAD(P)-binding Rossmann-like Domain"/>
    <property type="match status" value="1"/>
</dbReference>
<protein>
    <submittedName>
        <fullName evidence="3">Epimerase</fullName>
    </submittedName>
</protein>
<keyword evidence="1" id="KW-0520">NAD</keyword>
<dbReference type="PANTHER" id="PTHR43574">
    <property type="entry name" value="EPIMERASE-RELATED"/>
    <property type="match status" value="1"/>
</dbReference>
<dbReference type="InterPro" id="IPR001763">
    <property type="entry name" value="Rhodanese-like_dom"/>
</dbReference>
<reference evidence="3" key="2">
    <citation type="submission" date="2020-09" db="EMBL/GenBank/DDBJ databases">
        <authorList>
            <person name="Sun Q."/>
            <person name="Kim S."/>
        </authorList>
    </citation>
    <scope>NUCLEOTIDE SEQUENCE</scope>
    <source>
        <strain evidence="3">KCTC 12988</strain>
    </source>
</reference>
<dbReference type="Gene3D" id="3.90.25.10">
    <property type="entry name" value="UDP-galactose 4-epimerase, domain 1"/>
    <property type="match status" value="1"/>
</dbReference>
<dbReference type="PROSITE" id="PS50206">
    <property type="entry name" value="RHODANESE_3"/>
    <property type="match status" value="1"/>
</dbReference>
<dbReference type="EMBL" id="BMXI01000019">
    <property type="protein sequence ID" value="GHC65402.1"/>
    <property type="molecule type" value="Genomic_DNA"/>
</dbReference>